<evidence type="ECO:0000313" key="3">
    <source>
        <dbReference type="Proteomes" id="UP000800235"/>
    </source>
</evidence>
<feature type="compositionally biased region" description="Basic and acidic residues" evidence="1">
    <location>
        <begin position="474"/>
        <end position="509"/>
    </location>
</feature>
<dbReference type="Proteomes" id="UP000800235">
    <property type="component" value="Unassembled WGS sequence"/>
</dbReference>
<feature type="compositionally biased region" description="Polar residues" evidence="1">
    <location>
        <begin position="367"/>
        <end position="382"/>
    </location>
</feature>
<feature type="region of interest" description="Disordered" evidence="1">
    <location>
        <begin position="703"/>
        <end position="754"/>
    </location>
</feature>
<feature type="compositionally biased region" description="Basic and acidic residues" evidence="1">
    <location>
        <begin position="414"/>
        <end position="433"/>
    </location>
</feature>
<evidence type="ECO:0000256" key="1">
    <source>
        <dbReference type="SAM" id="MobiDB-lite"/>
    </source>
</evidence>
<gene>
    <name evidence="2" type="ORF">EJ08DRAFT_403858</name>
</gene>
<feature type="region of interest" description="Disordered" evidence="1">
    <location>
        <begin position="538"/>
        <end position="608"/>
    </location>
</feature>
<reference evidence="2" key="1">
    <citation type="journal article" date="2020" name="Stud. Mycol.">
        <title>101 Dothideomycetes genomes: a test case for predicting lifestyles and emergence of pathogens.</title>
        <authorList>
            <person name="Haridas S."/>
            <person name="Albert R."/>
            <person name="Binder M."/>
            <person name="Bloem J."/>
            <person name="Labutti K."/>
            <person name="Salamov A."/>
            <person name="Andreopoulos B."/>
            <person name="Baker S."/>
            <person name="Barry K."/>
            <person name="Bills G."/>
            <person name="Bluhm B."/>
            <person name="Cannon C."/>
            <person name="Castanera R."/>
            <person name="Culley D."/>
            <person name="Daum C."/>
            <person name="Ezra D."/>
            <person name="Gonzalez J."/>
            <person name="Henrissat B."/>
            <person name="Kuo A."/>
            <person name="Liang C."/>
            <person name="Lipzen A."/>
            <person name="Lutzoni F."/>
            <person name="Magnuson J."/>
            <person name="Mondo S."/>
            <person name="Nolan M."/>
            <person name="Ohm R."/>
            <person name="Pangilinan J."/>
            <person name="Park H.-J."/>
            <person name="Ramirez L."/>
            <person name="Alfaro M."/>
            <person name="Sun H."/>
            <person name="Tritt A."/>
            <person name="Yoshinaga Y."/>
            <person name="Zwiers L.-H."/>
            <person name="Turgeon B."/>
            <person name="Goodwin S."/>
            <person name="Spatafora J."/>
            <person name="Crous P."/>
            <person name="Grigoriev I."/>
        </authorList>
    </citation>
    <scope>NUCLEOTIDE SEQUENCE</scope>
    <source>
        <strain evidence="2">CBS 130266</strain>
    </source>
</reference>
<feature type="region of interest" description="Disordered" evidence="1">
    <location>
        <begin position="63"/>
        <end position="108"/>
    </location>
</feature>
<organism evidence="2 3">
    <name type="scientific">Tothia fuscella</name>
    <dbReference type="NCBI Taxonomy" id="1048955"/>
    <lineage>
        <taxon>Eukaryota</taxon>
        <taxon>Fungi</taxon>
        <taxon>Dikarya</taxon>
        <taxon>Ascomycota</taxon>
        <taxon>Pezizomycotina</taxon>
        <taxon>Dothideomycetes</taxon>
        <taxon>Pleosporomycetidae</taxon>
        <taxon>Venturiales</taxon>
        <taxon>Cylindrosympodiaceae</taxon>
        <taxon>Tothia</taxon>
    </lineage>
</organism>
<sequence length="754" mass="83705">MYKQSGSSNFSTVRATWEAREQSPSKPLLAVANTPNTTIAALTPLTQLPNGVRRLSSRSFTMFNGQFNPFRSKGPRKSSSNETDAKRSTNNNFPKTGSRESSTNVSAHQDGSYMVLSSSLPDATALPRSRTMSFLPVPTKSATKQERPPLVTSKSTASLFRSHIPKTQIPSAPKSDKGKGNVATRAFTNLRKSSSSYLTRSATQPNLTTIAGRKASEIPRQTVHKPSFTSEIAPLLESEEEDEEPSPKSQRRLTNATFKYPQANTGFTPARMDALDTLPQQNNVAEPEFQFGPSVSRTTPPNEGIEELDTPQTVRPFRMVRRSEPQLSSSPHVVPVHRLLSPVQPISPPCPLRSPPLPPPSMITVFSLNAGSSDNPTRSPSTPEFVFHKETSANKEVARNPIYKKATPPHLHSSAREDSGEQKTVRPIDEHSRGQKRTGRSRLFDASAERGRPRTPNSRPRRDTEDQAPVTVRQNHDRERYQKLMVTDRPRASEQKSESHGSHESHESDDLFHIGISMAEIRISGNSAGLRGVSDGLHHVNQRRSSGGLGRMSLRDASDGHDRVGSQDIGGPRPLIRRKESEQSPSQGRGAQVPPAQDPRLVHEEQPTSYWAGRFMGARDRLLDARNGDFLTSEESITSPSAAEAEIQQTILIFEKIENSCMTEEATHSLWQFRNQWARKNNMPSVVRDIPVERSSQLSGDLGLGNDTYWRQRQDQERKPSFLERFTGRARKSSGRSERSVPGDDDGSLLRRYG</sequence>
<feature type="region of interest" description="Disordered" evidence="1">
    <location>
        <begin position="134"/>
        <end position="157"/>
    </location>
</feature>
<accession>A0A9P4TVH9</accession>
<dbReference type="EMBL" id="MU007071">
    <property type="protein sequence ID" value="KAF2425234.1"/>
    <property type="molecule type" value="Genomic_DNA"/>
</dbReference>
<keyword evidence="3" id="KW-1185">Reference proteome</keyword>
<feature type="compositionally biased region" description="Polar residues" evidence="1">
    <location>
        <begin position="1"/>
        <end position="14"/>
    </location>
</feature>
<evidence type="ECO:0000313" key="2">
    <source>
        <dbReference type="EMBL" id="KAF2425234.1"/>
    </source>
</evidence>
<name>A0A9P4TVH9_9PEZI</name>
<proteinExistence type="predicted"/>
<dbReference type="OrthoDB" id="3557758at2759"/>
<dbReference type="AlphaFoldDB" id="A0A9P4TVH9"/>
<feature type="region of interest" description="Disordered" evidence="1">
    <location>
        <begin position="367"/>
        <end position="509"/>
    </location>
</feature>
<feature type="compositionally biased region" description="Basic and acidic residues" evidence="1">
    <location>
        <begin position="553"/>
        <end position="565"/>
    </location>
</feature>
<protein>
    <submittedName>
        <fullName evidence="2">Uncharacterized protein</fullName>
    </submittedName>
</protein>
<feature type="compositionally biased region" description="Polar residues" evidence="1">
    <location>
        <begin position="77"/>
        <end position="108"/>
    </location>
</feature>
<comment type="caution">
    <text evidence="2">The sequence shown here is derived from an EMBL/GenBank/DDBJ whole genome shotgun (WGS) entry which is preliminary data.</text>
</comment>
<feature type="region of interest" description="Disordered" evidence="1">
    <location>
        <begin position="236"/>
        <end position="255"/>
    </location>
</feature>
<feature type="compositionally biased region" description="Basic and acidic residues" evidence="1">
    <location>
        <begin position="710"/>
        <end position="722"/>
    </location>
</feature>
<feature type="region of interest" description="Disordered" evidence="1">
    <location>
        <begin position="1"/>
        <end position="29"/>
    </location>
</feature>
<feature type="compositionally biased region" description="Basic and acidic residues" evidence="1">
    <location>
        <begin position="386"/>
        <end position="398"/>
    </location>
</feature>